<comment type="caution">
    <text evidence="4">The sequence shown here is derived from an EMBL/GenBank/DDBJ whole genome shotgun (WGS) entry which is preliminary data.</text>
</comment>
<gene>
    <name evidence="4" type="ORF">PR048_020110</name>
</gene>
<protein>
    <recommendedName>
        <fullName evidence="3">ABC transporter domain-containing protein</fullName>
    </recommendedName>
</protein>
<evidence type="ECO:0000256" key="1">
    <source>
        <dbReference type="ARBA" id="ARBA00022741"/>
    </source>
</evidence>
<keyword evidence="5" id="KW-1185">Reference proteome</keyword>
<dbReference type="Proteomes" id="UP001159363">
    <property type="component" value="Chromosome 6"/>
</dbReference>
<keyword evidence="1" id="KW-0547">Nucleotide-binding</keyword>
<evidence type="ECO:0000313" key="5">
    <source>
        <dbReference type="Proteomes" id="UP001159363"/>
    </source>
</evidence>
<keyword evidence="2" id="KW-0067">ATP-binding</keyword>
<proteinExistence type="predicted"/>
<dbReference type="Pfam" id="PF00005">
    <property type="entry name" value="ABC_tran"/>
    <property type="match status" value="1"/>
</dbReference>
<dbReference type="InterPro" id="IPR027417">
    <property type="entry name" value="P-loop_NTPase"/>
</dbReference>
<reference evidence="4 5" key="1">
    <citation type="submission" date="2023-02" db="EMBL/GenBank/DDBJ databases">
        <title>LHISI_Scaffold_Assembly.</title>
        <authorList>
            <person name="Stuart O.P."/>
            <person name="Cleave R."/>
            <person name="Magrath M.J.L."/>
            <person name="Mikheyev A.S."/>
        </authorList>
    </citation>
    <scope>NUCLEOTIDE SEQUENCE [LARGE SCALE GENOMIC DNA]</scope>
    <source>
        <strain evidence="4">Daus_M_001</strain>
        <tissue evidence="4">Leg muscle</tissue>
    </source>
</reference>
<dbReference type="EMBL" id="JARBHB010000007">
    <property type="protein sequence ID" value="KAJ8879502.1"/>
    <property type="molecule type" value="Genomic_DNA"/>
</dbReference>
<dbReference type="InterPro" id="IPR050173">
    <property type="entry name" value="ABC_transporter_C-like"/>
</dbReference>
<sequence length="143" mass="16241">MVAYVAQKPWLLNGTLRDNILFGQKYQPRRYKRVISACALQPDINILPGKDYTEIGEKGINLSGGQKQRIAIARALYSEADVVILDDPLSALDYQVGQQVFEQGIKRFLLRQKRTVILVTHSLQLLPFAHKVFCSNSTLKFYS</sequence>
<evidence type="ECO:0000313" key="4">
    <source>
        <dbReference type="EMBL" id="KAJ8879502.1"/>
    </source>
</evidence>
<dbReference type="PANTHER" id="PTHR24223:SF461">
    <property type="entry name" value="ATP-BINDING CASSETTE SUB-FAMILY C MEMBER SUR"/>
    <property type="match status" value="1"/>
</dbReference>
<name>A0ABQ9H5D5_9NEOP</name>
<dbReference type="InterPro" id="IPR003439">
    <property type="entry name" value="ABC_transporter-like_ATP-bd"/>
</dbReference>
<organism evidence="4 5">
    <name type="scientific">Dryococelus australis</name>
    <dbReference type="NCBI Taxonomy" id="614101"/>
    <lineage>
        <taxon>Eukaryota</taxon>
        <taxon>Metazoa</taxon>
        <taxon>Ecdysozoa</taxon>
        <taxon>Arthropoda</taxon>
        <taxon>Hexapoda</taxon>
        <taxon>Insecta</taxon>
        <taxon>Pterygota</taxon>
        <taxon>Neoptera</taxon>
        <taxon>Polyneoptera</taxon>
        <taxon>Phasmatodea</taxon>
        <taxon>Verophasmatodea</taxon>
        <taxon>Anareolatae</taxon>
        <taxon>Phasmatidae</taxon>
        <taxon>Eurycanthinae</taxon>
        <taxon>Dryococelus</taxon>
    </lineage>
</organism>
<feature type="domain" description="ABC transporter" evidence="3">
    <location>
        <begin position="2"/>
        <end position="89"/>
    </location>
</feature>
<dbReference type="SUPFAM" id="SSF52540">
    <property type="entry name" value="P-loop containing nucleoside triphosphate hydrolases"/>
    <property type="match status" value="1"/>
</dbReference>
<accession>A0ABQ9H5D5</accession>
<evidence type="ECO:0000259" key="3">
    <source>
        <dbReference type="Pfam" id="PF00005"/>
    </source>
</evidence>
<dbReference type="Gene3D" id="3.40.50.300">
    <property type="entry name" value="P-loop containing nucleotide triphosphate hydrolases"/>
    <property type="match status" value="1"/>
</dbReference>
<dbReference type="PANTHER" id="PTHR24223">
    <property type="entry name" value="ATP-BINDING CASSETTE SUB-FAMILY C"/>
    <property type="match status" value="1"/>
</dbReference>
<evidence type="ECO:0000256" key="2">
    <source>
        <dbReference type="ARBA" id="ARBA00022840"/>
    </source>
</evidence>